<dbReference type="EMBL" id="FNKK01000002">
    <property type="protein sequence ID" value="SDQ59843.1"/>
    <property type="molecule type" value="Genomic_DNA"/>
</dbReference>
<dbReference type="InterPro" id="IPR011008">
    <property type="entry name" value="Dimeric_a/b-barrel"/>
</dbReference>
<dbReference type="SUPFAM" id="SSF54909">
    <property type="entry name" value="Dimeric alpha+beta barrel"/>
    <property type="match status" value="1"/>
</dbReference>
<dbReference type="STRING" id="35622.SAMN04489764_1323"/>
<accession>A0A1H1C6L1</accession>
<dbReference type="Gene3D" id="3.30.70.100">
    <property type="match status" value="1"/>
</dbReference>
<protein>
    <recommendedName>
        <fullName evidence="3">Antibiotic biosynthesis monooxygenase</fullName>
    </recommendedName>
</protein>
<dbReference type="OrthoDB" id="9182871at2"/>
<keyword evidence="2" id="KW-1185">Reference proteome</keyword>
<reference evidence="1 2" key="1">
    <citation type="submission" date="2016-10" db="EMBL/GenBank/DDBJ databases">
        <authorList>
            <person name="de Groot N.N."/>
        </authorList>
    </citation>
    <scope>NUCLEOTIDE SEQUENCE [LARGE SCALE GENOMIC DNA]</scope>
    <source>
        <strain evidence="1 2">DSM 43794</strain>
    </source>
</reference>
<name>A0A1H1C6L1_9ACTN</name>
<proteinExistence type="predicted"/>
<dbReference type="RefSeq" id="WP_093258233.1">
    <property type="nucleotide sequence ID" value="NZ_FNKK01000002.1"/>
</dbReference>
<gene>
    <name evidence="1" type="ORF">SAMN04489764_1323</name>
</gene>
<evidence type="ECO:0000313" key="2">
    <source>
        <dbReference type="Proteomes" id="UP000217103"/>
    </source>
</evidence>
<evidence type="ECO:0000313" key="1">
    <source>
        <dbReference type="EMBL" id="SDQ59843.1"/>
    </source>
</evidence>
<sequence>MSFIQVIEFDTAEEKEEELRHLLDEWRNALGSETTVTHTTLTRDHKRPGHYVAIVEFSSREEALRGGDIPRTDEMAHKVRELCEGPPRFINLEVIEEEDA</sequence>
<evidence type="ECO:0008006" key="3">
    <source>
        <dbReference type="Google" id="ProtNLM"/>
    </source>
</evidence>
<dbReference type="AlphaFoldDB" id="A0A1H1C6L1"/>
<dbReference type="Proteomes" id="UP000217103">
    <property type="component" value="Unassembled WGS sequence"/>
</dbReference>
<organism evidence="1 2">
    <name type="scientific">Thermostaphylospora chromogena</name>
    <dbReference type="NCBI Taxonomy" id="35622"/>
    <lineage>
        <taxon>Bacteria</taxon>
        <taxon>Bacillati</taxon>
        <taxon>Actinomycetota</taxon>
        <taxon>Actinomycetes</taxon>
        <taxon>Streptosporangiales</taxon>
        <taxon>Thermomonosporaceae</taxon>
        <taxon>Thermostaphylospora</taxon>
    </lineage>
</organism>